<evidence type="ECO:0000259" key="1">
    <source>
        <dbReference type="Pfam" id="PF08241"/>
    </source>
</evidence>
<dbReference type="RefSeq" id="WP_179714331.1">
    <property type="nucleotide sequence ID" value="NZ_JBEPMQ010000009.1"/>
</dbReference>
<dbReference type="Proteomes" id="UP000219546">
    <property type="component" value="Unassembled WGS sequence"/>
</dbReference>
<dbReference type="PANTHER" id="PTHR42912">
    <property type="entry name" value="METHYLTRANSFERASE"/>
    <property type="match status" value="1"/>
</dbReference>
<reference evidence="2 3" key="1">
    <citation type="submission" date="2017-08" db="EMBL/GenBank/DDBJ databases">
        <authorList>
            <person name="de Groot N.N."/>
        </authorList>
    </citation>
    <scope>NUCLEOTIDE SEQUENCE [LARGE SCALE GENOMIC DNA]</scope>
    <source>
        <strain evidence="2 3">JC228</strain>
    </source>
</reference>
<keyword evidence="2" id="KW-0808">Transferase</keyword>
<keyword evidence="2" id="KW-0489">Methyltransferase</keyword>
<accession>A0A285D594</accession>
<dbReference type="GO" id="GO:0032259">
    <property type="term" value="P:methylation"/>
    <property type="evidence" value="ECO:0007669"/>
    <property type="project" value="UniProtKB-KW"/>
</dbReference>
<dbReference type="EMBL" id="OAOP01000009">
    <property type="protein sequence ID" value="SNX74343.1"/>
    <property type="molecule type" value="Genomic_DNA"/>
</dbReference>
<proteinExistence type="predicted"/>
<name>A0A285D594_9BACI</name>
<dbReference type="Gene3D" id="3.40.50.150">
    <property type="entry name" value="Vaccinia Virus protein VP39"/>
    <property type="match status" value="1"/>
</dbReference>
<dbReference type="PANTHER" id="PTHR42912:SF93">
    <property type="entry name" value="N6-ADENOSINE-METHYLTRANSFERASE TMT1A"/>
    <property type="match status" value="1"/>
</dbReference>
<keyword evidence="3" id="KW-1185">Reference proteome</keyword>
<dbReference type="CDD" id="cd02440">
    <property type="entry name" value="AdoMet_MTases"/>
    <property type="match status" value="1"/>
</dbReference>
<evidence type="ECO:0000313" key="2">
    <source>
        <dbReference type="EMBL" id="SNX74343.1"/>
    </source>
</evidence>
<feature type="domain" description="Methyltransferase type 11" evidence="1">
    <location>
        <begin position="38"/>
        <end position="129"/>
    </location>
</feature>
<dbReference type="GO" id="GO:0008757">
    <property type="term" value="F:S-adenosylmethionine-dependent methyltransferase activity"/>
    <property type="evidence" value="ECO:0007669"/>
    <property type="project" value="InterPro"/>
</dbReference>
<dbReference type="Pfam" id="PF08241">
    <property type="entry name" value="Methyltransf_11"/>
    <property type="match status" value="1"/>
</dbReference>
<dbReference type="AlphaFoldDB" id="A0A285D594"/>
<dbReference type="InterPro" id="IPR013216">
    <property type="entry name" value="Methyltransf_11"/>
</dbReference>
<evidence type="ECO:0000313" key="3">
    <source>
        <dbReference type="Proteomes" id="UP000219546"/>
    </source>
</evidence>
<dbReference type="SUPFAM" id="SSF53335">
    <property type="entry name" value="S-adenosyl-L-methionine-dependent methyltransferases"/>
    <property type="match status" value="1"/>
</dbReference>
<gene>
    <name evidence="2" type="ORF">SAMN05877753_10945</name>
</gene>
<sequence length="192" mass="23011">MQLTPRIYHSIIRPKWMTNLYIHNHVKQHFDFSGKNVLDFGAGTGANCTLCSPEHYLGIDPDSHRIDFAKRMYNDYRFMAFTGNELPVRDNSFDFILVVAVLHHIHPEMIPCYIKEFKRILKPQGKIVVIEPCYFERSPISNWFMKHNDKGDYIQNEEDYLHYFTNQDFQYNVIKKYKKCFLYNELYFSAFL</sequence>
<dbReference type="InterPro" id="IPR050508">
    <property type="entry name" value="Methyltransf_Superfamily"/>
</dbReference>
<dbReference type="InterPro" id="IPR029063">
    <property type="entry name" value="SAM-dependent_MTases_sf"/>
</dbReference>
<organism evidence="2 3">
    <name type="scientific">Bacillus oleivorans</name>
    <dbReference type="NCBI Taxonomy" id="1448271"/>
    <lineage>
        <taxon>Bacteria</taxon>
        <taxon>Bacillati</taxon>
        <taxon>Bacillota</taxon>
        <taxon>Bacilli</taxon>
        <taxon>Bacillales</taxon>
        <taxon>Bacillaceae</taxon>
        <taxon>Bacillus</taxon>
    </lineage>
</organism>
<protein>
    <submittedName>
        <fullName evidence="2">Methyltransferase family protein</fullName>
    </submittedName>
</protein>